<evidence type="ECO:0000313" key="1">
    <source>
        <dbReference type="EMBL" id="QJR02267.1"/>
    </source>
</evidence>
<dbReference type="Proteomes" id="UP000502611">
    <property type="component" value="Chromosome"/>
</dbReference>
<sequence length="195" mass="21561">MLAELDPNVTAVAAQPVTMWIDLDGDLFKATPDFAVLVNGKGEIHEGKADRAYAKTKVRRRLAATARHVEGSGWKYNVAITGDILNDPRFERVQDVWRRFRPNFDRLHEIAVIDAVGTAEVSIADTLHRLRSSMGADAPTFEQILSLAANKRVFIDYEAPIGPASINRYPDPAALPRSLLPRRHPASDLQPGEAI</sequence>
<accession>A0A6M4G9D7</accession>
<dbReference type="AlphaFoldDB" id="A0A6M4G9D7"/>
<organism evidence="1 2">
    <name type="scientific">Sphingobium yanoikuyae</name>
    <name type="common">Sphingomonas yanoikuyae</name>
    <dbReference type="NCBI Taxonomy" id="13690"/>
    <lineage>
        <taxon>Bacteria</taxon>
        <taxon>Pseudomonadati</taxon>
        <taxon>Pseudomonadota</taxon>
        <taxon>Alphaproteobacteria</taxon>
        <taxon>Sphingomonadales</taxon>
        <taxon>Sphingomonadaceae</taxon>
        <taxon>Sphingobium</taxon>
    </lineage>
</organism>
<evidence type="ECO:0000313" key="2">
    <source>
        <dbReference type="Proteomes" id="UP000502611"/>
    </source>
</evidence>
<dbReference type="EMBL" id="CP053021">
    <property type="protein sequence ID" value="QJR02267.1"/>
    <property type="molecule type" value="Genomic_DNA"/>
</dbReference>
<name>A0A6M4G9D7_SPHYA</name>
<gene>
    <name evidence="1" type="ORF">HH800_08745</name>
</gene>
<reference evidence="1 2" key="1">
    <citation type="submission" date="2020-04" db="EMBL/GenBank/DDBJ databases">
        <title>The Whole Genome Analysis of High salt-tolerant Sphingobium yanoikuyae YC-XJ2 with Aryl organophosphorus flame retardants (aryl-OPFRs)-degrading capacity and characteristics of Related phosphotriesterase.</title>
        <authorList>
            <person name="Li X."/>
        </authorList>
    </citation>
    <scope>NUCLEOTIDE SEQUENCE [LARGE SCALE GENOMIC DNA]</scope>
    <source>
        <strain evidence="1 2">YC-XJ2</strain>
    </source>
</reference>
<protein>
    <recommendedName>
        <fullName evidence="3">TnsA endonuclease N-terminal domain-containing protein</fullName>
    </recommendedName>
</protein>
<proteinExistence type="predicted"/>
<evidence type="ECO:0008006" key="3">
    <source>
        <dbReference type="Google" id="ProtNLM"/>
    </source>
</evidence>
<dbReference type="RefSeq" id="WP_169860767.1">
    <property type="nucleotide sequence ID" value="NZ_CP053021.1"/>
</dbReference>